<evidence type="ECO:0000259" key="5">
    <source>
        <dbReference type="SMART" id="SM00849"/>
    </source>
</evidence>
<evidence type="ECO:0000256" key="3">
    <source>
        <dbReference type="ARBA" id="ARBA00022833"/>
    </source>
</evidence>
<dbReference type="InterPro" id="IPR036527">
    <property type="entry name" value="SCP2_sterol-bd_dom_sf"/>
</dbReference>
<dbReference type="EMBL" id="JAGHQM010000531">
    <property type="protein sequence ID" value="KAH0559742.1"/>
    <property type="molecule type" value="Genomic_DNA"/>
</dbReference>
<comment type="caution">
    <text evidence="6">The sequence shown here is derived from an EMBL/GenBank/DDBJ whole genome shotgun (WGS) entry which is preliminary data.</text>
</comment>
<dbReference type="InterPro" id="IPR036866">
    <property type="entry name" value="RibonucZ/Hydroxyglut_hydro"/>
</dbReference>
<evidence type="ECO:0000313" key="6">
    <source>
        <dbReference type="EMBL" id="KAH0559742.1"/>
    </source>
</evidence>
<dbReference type="InterPro" id="IPR001279">
    <property type="entry name" value="Metallo-B-lactamas"/>
</dbReference>
<dbReference type="GO" id="GO:0018909">
    <property type="term" value="P:dodecyl sulfate metabolic process"/>
    <property type="evidence" value="ECO:0007669"/>
    <property type="project" value="InterPro"/>
</dbReference>
<dbReference type="Gene3D" id="3.60.15.30">
    <property type="entry name" value="Metallo-beta-lactamase domain"/>
    <property type="match status" value="1"/>
</dbReference>
<keyword evidence="2" id="KW-0378">Hydrolase</keyword>
<dbReference type="PANTHER" id="PTHR43223:SF1">
    <property type="entry name" value="ALKYL_ARYL-SULFATASE BDS1"/>
    <property type="match status" value="1"/>
</dbReference>
<dbReference type="Pfam" id="PF14864">
    <property type="entry name" value="Alkyl_sulf_C"/>
    <property type="match status" value="1"/>
</dbReference>
<organism evidence="6 7">
    <name type="scientific">Trichoglossum hirsutum</name>
    <dbReference type="NCBI Taxonomy" id="265104"/>
    <lineage>
        <taxon>Eukaryota</taxon>
        <taxon>Fungi</taxon>
        <taxon>Dikarya</taxon>
        <taxon>Ascomycota</taxon>
        <taxon>Pezizomycotina</taxon>
        <taxon>Geoglossomycetes</taxon>
        <taxon>Geoglossales</taxon>
        <taxon>Geoglossaceae</taxon>
        <taxon>Trichoglossum</taxon>
    </lineage>
</organism>
<dbReference type="Gene3D" id="3.30.1050.10">
    <property type="entry name" value="SCP2 sterol-binding domain"/>
    <property type="match status" value="1"/>
</dbReference>
<protein>
    <recommendedName>
        <fullName evidence="5">Metallo-beta-lactamase domain-containing protein</fullName>
    </recommendedName>
</protein>
<dbReference type="PANTHER" id="PTHR43223">
    <property type="entry name" value="ALKYL/ARYL-SULFATASE"/>
    <property type="match status" value="1"/>
</dbReference>
<dbReference type="InterPro" id="IPR029229">
    <property type="entry name" value="Alkyl_sulf_C"/>
</dbReference>
<feature type="domain" description="Metallo-beta-lactamase" evidence="5">
    <location>
        <begin position="95"/>
        <end position="317"/>
    </location>
</feature>
<gene>
    <name evidence="6" type="ORF">GP486_003741</name>
</gene>
<dbReference type="InterPro" id="IPR044097">
    <property type="entry name" value="Bds1/SdsA1_MBL-fold"/>
</dbReference>
<comment type="similarity">
    <text evidence="4">Belongs to the metallo-beta-lactamase superfamily. Type III sulfatase family.</text>
</comment>
<dbReference type="SUPFAM" id="SSF56281">
    <property type="entry name" value="Metallo-hydrolase/oxidoreductase"/>
    <property type="match status" value="1"/>
</dbReference>
<keyword evidence="1" id="KW-0479">Metal-binding</keyword>
<evidence type="ECO:0000313" key="7">
    <source>
        <dbReference type="Proteomes" id="UP000750711"/>
    </source>
</evidence>
<dbReference type="SMART" id="SM00849">
    <property type="entry name" value="Lactamase_B"/>
    <property type="match status" value="1"/>
</dbReference>
<sequence>MISKPPDDGDIVDAEESDKYFIAKLEPCIIKSSDSDEIVWNNDAYSFIMEDCPPDVANSSLWRQSQLCYKQGLYRVTDLDDERPENIYQVRGFDLSNITIVEAEGGVIVIDPLVSMECAQAALKLYNDNINPEAPLEAAAIIFSHSHVDHFGGVEGVLPSGGANIDIYAPSGFMENAVSENVYAGNAMNRRATYMYGDRMPKDPEHQIGTGLGMTSSSGSSTVMPVINISSNGIQRIAGIDVDFQLTPGTEAPAEMNFYFPTFKALCMAENATHTMHNIQTLRGALVRDAHKWSKYLDEAIALFVEPRDISVVFASHHWPKWEKPAILEFMTSQRDMYAYLNDQTLRMLNNGRTGLEIAEVFRLPDTLSDKWWNQGYYGSISHNVKAVYHRYMGWFDGNPAHLWEWPPVEAGQFYIECMGGAGKVINLALGYKSRGNLRFAATLLSHAVFGTPPTDTSYDRAKTELALVLKQLGYGAESGPWRNFFLFGAYELENGIQDPVIRPPDPNSMMALSLDQLMDTMAVRLAGPETTPASRFFSIEFTVTDMTEAEGNRILLTLSNCALTNRYLIELGGATPTLVCSSTHSQLVQLVMKQIPITDITVVSGDSSVWDELMSYLTVPNPAFAIVTPE</sequence>
<keyword evidence="3" id="KW-0862">Zinc</keyword>
<dbReference type="InterPro" id="IPR038536">
    <property type="entry name" value="Alkyl/aryl-sulf_dimr_sf"/>
</dbReference>
<dbReference type="GO" id="GO:0046983">
    <property type="term" value="F:protein dimerization activity"/>
    <property type="evidence" value="ECO:0007669"/>
    <property type="project" value="InterPro"/>
</dbReference>
<dbReference type="SUPFAM" id="SSF55718">
    <property type="entry name" value="SCP-like"/>
    <property type="match status" value="1"/>
</dbReference>
<reference evidence="6" key="1">
    <citation type="submission" date="2021-03" db="EMBL/GenBank/DDBJ databases">
        <title>Comparative genomics and phylogenomic investigation of the class Geoglossomycetes provide insights into ecological specialization and systematics.</title>
        <authorList>
            <person name="Melie T."/>
            <person name="Pirro S."/>
            <person name="Miller A.N."/>
            <person name="Quandt A."/>
        </authorList>
    </citation>
    <scope>NUCLEOTIDE SEQUENCE</scope>
    <source>
        <strain evidence="6">CAQ_001_2017</strain>
    </source>
</reference>
<name>A0A9P8LCP2_9PEZI</name>
<keyword evidence="7" id="KW-1185">Reference proteome</keyword>
<dbReference type="AlphaFoldDB" id="A0A9P8LCP2"/>
<dbReference type="InterPro" id="IPR052195">
    <property type="entry name" value="Bact_Alkyl/Aryl-Sulfatase"/>
</dbReference>
<dbReference type="InterPro" id="IPR029228">
    <property type="entry name" value="Alkyl_sulf_dimr"/>
</dbReference>
<accession>A0A9P8LCP2</accession>
<proteinExistence type="inferred from homology"/>
<evidence type="ECO:0000256" key="2">
    <source>
        <dbReference type="ARBA" id="ARBA00022801"/>
    </source>
</evidence>
<dbReference type="CDD" id="cd07710">
    <property type="entry name" value="arylsulfatase_Sdsa1-like_MBL-fold"/>
    <property type="match status" value="1"/>
</dbReference>
<dbReference type="Pfam" id="PF00753">
    <property type="entry name" value="Lactamase_B"/>
    <property type="match status" value="1"/>
</dbReference>
<dbReference type="GO" id="GO:0046872">
    <property type="term" value="F:metal ion binding"/>
    <property type="evidence" value="ECO:0007669"/>
    <property type="project" value="UniProtKB-KW"/>
</dbReference>
<dbReference type="Gene3D" id="1.25.40.880">
    <property type="entry name" value="Alkyl sulfatase, dimerisation domain"/>
    <property type="match status" value="1"/>
</dbReference>
<evidence type="ECO:0000256" key="4">
    <source>
        <dbReference type="ARBA" id="ARBA00033751"/>
    </source>
</evidence>
<dbReference type="GO" id="GO:0018741">
    <property type="term" value="F:linear primary-alkylsulfatase activity"/>
    <property type="evidence" value="ECO:0007669"/>
    <property type="project" value="InterPro"/>
</dbReference>
<evidence type="ECO:0000256" key="1">
    <source>
        <dbReference type="ARBA" id="ARBA00022723"/>
    </source>
</evidence>
<dbReference type="Proteomes" id="UP000750711">
    <property type="component" value="Unassembled WGS sequence"/>
</dbReference>
<dbReference type="Pfam" id="PF14863">
    <property type="entry name" value="Alkyl_sulf_dimr"/>
    <property type="match status" value="1"/>
</dbReference>